<organism evidence="1 2">
    <name type="scientific">Limnofasciculus baicalensis BBK-W-15</name>
    <dbReference type="NCBI Taxonomy" id="2699891"/>
    <lineage>
        <taxon>Bacteria</taxon>
        <taxon>Bacillati</taxon>
        <taxon>Cyanobacteriota</taxon>
        <taxon>Cyanophyceae</taxon>
        <taxon>Coleofasciculales</taxon>
        <taxon>Coleofasciculaceae</taxon>
        <taxon>Limnofasciculus</taxon>
        <taxon>Limnofasciculus baicalensis</taxon>
    </lineage>
</organism>
<evidence type="ECO:0000313" key="2">
    <source>
        <dbReference type="Proteomes" id="UP001204953"/>
    </source>
</evidence>
<evidence type="ECO:0000313" key="1">
    <source>
        <dbReference type="EMBL" id="MCP2730334.1"/>
    </source>
</evidence>
<reference evidence="1" key="1">
    <citation type="submission" date="2022-06" db="EMBL/GenBank/DDBJ databases">
        <title>New cyanobacteria of genus Symplocastrum in benthos of Lake Baikal.</title>
        <authorList>
            <person name="Sorokovikova E."/>
            <person name="Tikhonova I."/>
            <person name="Krasnopeev A."/>
            <person name="Evseev P."/>
            <person name="Gladkikh A."/>
            <person name="Belykh O."/>
        </authorList>
    </citation>
    <scope>NUCLEOTIDE SEQUENCE</scope>
    <source>
        <strain evidence="1">BBK-W-15</strain>
    </source>
</reference>
<proteinExistence type="predicted"/>
<comment type="caution">
    <text evidence="1">The sequence shown here is derived from an EMBL/GenBank/DDBJ whole genome shotgun (WGS) entry which is preliminary data.</text>
</comment>
<dbReference type="EMBL" id="JAMZMM010000190">
    <property type="protein sequence ID" value="MCP2730334.1"/>
    <property type="molecule type" value="Genomic_DNA"/>
</dbReference>
<name>A0AAE3KNG9_9CYAN</name>
<dbReference type="Proteomes" id="UP001204953">
    <property type="component" value="Unassembled WGS sequence"/>
</dbReference>
<sequence length="77" mass="8784">MSALSIEERVAALEAEVVFLKQKVENPVFPATPWWEKIAGTFAQDSAYKEAMKLGRQYRKSLRRCSVRKSKGKDVHS</sequence>
<keyword evidence="2" id="KW-1185">Reference proteome</keyword>
<dbReference type="RefSeq" id="WP_254013097.1">
    <property type="nucleotide sequence ID" value="NZ_JAMZMM010000190.1"/>
</dbReference>
<protein>
    <submittedName>
        <fullName evidence="1">Uncharacterized protein</fullName>
    </submittedName>
</protein>
<gene>
    <name evidence="1" type="ORF">NJ959_18030</name>
</gene>
<accession>A0AAE3KNG9</accession>
<dbReference type="AlphaFoldDB" id="A0AAE3KNG9"/>